<dbReference type="Gene3D" id="2.60.120.260">
    <property type="entry name" value="Galactose-binding domain-like"/>
    <property type="match status" value="1"/>
</dbReference>
<protein>
    <submittedName>
        <fullName evidence="4">Lipolytic enzyme</fullName>
    </submittedName>
</protein>
<gene>
    <name evidence="4" type="ORF">AC626_04575</name>
</gene>
<dbReference type="PROSITE" id="PS51257">
    <property type="entry name" value="PROKAR_LIPOPROTEIN"/>
    <property type="match status" value="1"/>
</dbReference>
<dbReference type="SUPFAM" id="SSF52266">
    <property type="entry name" value="SGNH hydrolase"/>
    <property type="match status" value="1"/>
</dbReference>
<evidence type="ECO:0000259" key="3">
    <source>
        <dbReference type="Pfam" id="PF17996"/>
    </source>
</evidence>
<evidence type="ECO:0000256" key="1">
    <source>
        <dbReference type="SAM" id="SignalP"/>
    </source>
</evidence>
<dbReference type="InterPro" id="IPR040794">
    <property type="entry name" value="CE2_N"/>
</dbReference>
<dbReference type="InterPro" id="IPR013830">
    <property type="entry name" value="SGNH_hydro"/>
</dbReference>
<dbReference type="PANTHER" id="PTHR37834">
    <property type="entry name" value="GDSL-LIKE LIPASE/ACYLHYDROLASE DOMAIN PROTEIN (AFU_ORTHOLOGUE AFUA_2G00620)"/>
    <property type="match status" value="1"/>
</dbReference>
<sequence length="357" mass="40101">MCRLILILLGLSISLSCFATILPATHHALIYEGRVHKNYQQGSVEFNWPGTAIHTQLVGKSIAVSLVGNGDQFDVLVDGRLHQKIVTASTGEAQRFVLFEQAEPGRVLIEVVKRWEHYGARTQLLQFEVDGALEGVWETQPHILFIGDSISAGFGSESAKRQCDWQEIVNSSNARLAFPYVAAQQLNSTFTQVSYSGLGLIRNWNGNQTHHTLVDYVDQISAVYEDDLPYQERFPQLIVLEFGTNDFSTDPQPHEPWQTIEEVKMAWEAAMVEFVHSLRSRYPEVAIVVMPRPAYPYDFIIPATHTALRQLANEGVEDVYANTFVSPLEGCIWHPTAQEHASIAGELVTFIKQHNLL</sequence>
<feature type="chain" id="PRO_5005538423" evidence="1">
    <location>
        <begin position="20"/>
        <end position="357"/>
    </location>
</feature>
<accession>A0A0L0EVL3</accession>
<dbReference type="CDD" id="cd01831">
    <property type="entry name" value="Endoglucanase_E_like"/>
    <property type="match status" value="1"/>
</dbReference>
<feature type="signal peptide" evidence="1">
    <location>
        <begin position="1"/>
        <end position="19"/>
    </location>
</feature>
<dbReference type="InterPro" id="IPR037461">
    <property type="entry name" value="CtCE2-like_dom"/>
</dbReference>
<feature type="domain" description="Carbohydrate esterase 2 N-terminal" evidence="3">
    <location>
        <begin position="31"/>
        <end position="131"/>
    </location>
</feature>
<dbReference type="Proteomes" id="UP000036850">
    <property type="component" value="Unassembled WGS sequence"/>
</dbReference>
<organism evidence="4 5">
    <name type="scientific">Pseudoalteromonas rubra</name>
    <dbReference type="NCBI Taxonomy" id="43658"/>
    <lineage>
        <taxon>Bacteria</taxon>
        <taxon>Pseudomonadati</taxon>
        <taxon>Pseudomonadota</taxon>
        <taxon>Gammaproteobacteria</taxon>
        <taxon>Alteromonadales</taxon>
        <taxon>Pseudoalteromonadaceae</taxon>
        <taxon>Pseudoalteromonas</taxon>
    </lineage>
</organism>
<proteinExistence type="predicted"/>
<dbReference type="PATRIC" id="fig|43658.6.peg.5379"/>
<dbReference type="InterPro" id="IPR052762">
    <property type="entry name" value="PCW_deacetylase/CE"/>
</dbReference>
<evidence type="ECO:0000259" key="2">
    <source>
        <dbReference type="Pfam" id="PF13472"/>
    </source>
</evidence>
<evidence type="ECO:0000313" key="4">
    <source>
        <dbReference type="EMBL" id="KNC68449.1"/>
    </source>
</evidence>
<dbReference type="InterPro" id="IPR036514">
    <property type="entry name" value="SGNH_hydro_sf"/>
</dbReference>
<dbReference type="AlphaFoldDB" id="A0A0L0EVL3"/>
<comment type="caution">
    <text evidence="4">The sequence shown here is derived from an EMBL/GenBank/DDBJ whole genome shotgun (WGS) entry which is preliminary data.</text>
</comment>
<dbReference type="PANTHER" id="PTHR37834:SF2">
    <property type="entry name" value="ESTERASE, SGNH HYDROLASE-TYPE"/>
    <property type="match status" value="1"/>
</dbReference>
<evidence type="ECO:0000313" key="5">
    <source>
        <dbReference type="Proteomes" id="UP000036850"/>
    </source>
</evidence>
<dbReference type="Pfam" id="PF13472">
    <property type="entry name" value="Lipase_GDSL_2"/>
    <property type="match status" value="1"/>
</dbReference>
<dbReference type="GO" id="GO:0052689">
    <property type="term" value="F:carboxylic ester hydrolase activity"/>
    <property type="evidence" value="ECO:0007669"/>
    <property type="project" value="InterPro"/>
</dbReference>
<dbReference type="EMBL" id="LFZX01000022">
    <property type="protein sequence ID" value="KNC68449.1"/>
    <property type="molecule type" value="Genomic_DNA"/>
</dbReference>
<name>A0A0L0EVL3_9GAMM</name>
<dbReference type="OrthoDB" id="9801375at2"/>
<feature type="domain" description="SGNH hydrolase-type esterase" evidence="2">
    <location>
        <begin position="145"/>
        <end position="322"/>
    </location>
</feature>
<dbReference type="Pfam" id="PF17996">
    <property type="entry name" value="CE2_N"/>
    <property type="match status" value="1"/>
</dbReference>
<reference evidence="5" key="1">
    <citation type="submission" date="2015-07" db="EMBL/GenBank/DDBJ databases">
        <title>Draft genome sequence of a Pseudoalteromonas rubra strain, OCN096, isolated from Kaneohe Bay, Oahu, Hawaii.</title>
        <authorList>
            <person name="Beurmann S."/>
            <person name="Ushijima B."/>
            <person name="Belcaid M."/>
            <person name="Callahan S.M."/>
            <person name="Aeby G.S."/>
        </authorList>
    </citation>
    <scope>NUCLEOTIDE SEQUENCE [LARGE SCALE GENOMIC DNA]</scope>
    <source>
        <strain evidence="5">OCN096</strain>
    </source>
</reference>
<dbReference type="Gene3D" id="3.40.50.1110">
    <property type="entry name" value="SGNH hydrolase"/>
    <property type="match status" value="1"/>
</dbReference>
<keyword evidence="1" id="KW-0732">Signal</keyword>